<dbReference type="Proteomes" id="UP000053424">
    <property type="component" value="Unassembled WGS sequence"/>
</dbReference>
<keyword evidence="2" id="KW-0812">Transmembrane</keyword>
<reference evidence="3 4" key="1">
    <citation type="submission" date="2014-04" db="EMBL/GenBank/DDBJ databases">
        <authorList>
            <consortium name="DOE Joint Genome Institute"/>
            <person name="Kuo A."/>
            <person name="Gay G."/>
            <person name="Dore J."/>
            <person name="Kohler A."/>
            <person name="Nagy L.G."/>
            <person name="Floudas D."/>
            <person name="Copeland A."/>
            <person name="Barry K.W."/>
            <person name="Cichocki N."/>
            <person name="Veneault-Fourrey C."/>
            <person name="LaButti K."/>
            <person name="Lindquist E.A."/>
            <person name="Lipzen A."/>
            <person name="Lundell T."/>
            <person name="Morin E."/>
            <person name="Murat C."/>
            <person name="Sun H."/>
            <person name="Tunlid A."/>
            <person name="Henrissat B."/>
            <person name="Grigoriev I.V."/>
            <person name="Hibbett D.S."/>
            <person name="Martin F."/>
            <person name="Nordberg H.P."/>
            <person name="Cantor M.N."/>
            <person name="Hua S.X."/>
        </authorList>
    </citation>
    <scope>NUCLEOTIDE SEQUENCE [LARGE SCALE GENOMIC DNA]</scope>
    <source>
        <strain evidence="4">h7</strain>
    </source>
</reference>
<name>A0A0C3CFH2_HEBCY</name>
<evidence type="ECO:0000256" key="2">
    <source>
        <dbReference type="SAM" id="Phobius"/>
    </source>
</evidence>
<evidence type="ECO:0000256" key="1">
    <source>
        <dbReference type="SAM" id="MobiDB-lite"/>
    </source>
</evidence>
<sequence>MASTSTPTEPQAGDALPRTTDEIKQSCKRFRVLVLGKEGVGKSSLINHNFKVDIAKVSEYTPGEAEIDKEIFSESNDSLVLHDSRGYGSGETENFRKLTEFIGRRTGNDNVGDRLHAIWLCIATPFAGGRVLEAGDEAIFRLVHGKVPIIVVFTRYDYLVNTKERELRNGGIQRTENEIRSLVKSKADWSFDEHCLTPVKKVNASVPCVRVSVKPRYEETLRNLVKTTLHHINPGEYPLPQVESIEHSKPPKHVSRFLSFFSPKSSRKKAANYEPVKPINIDDVNPVGVMFAMAQRIDVDANIQASVSVGHKKYWRGLASGANFFGKNLQLCLEVIHDDIVVIWNFPHLSMLCHDSFRGKVSQLVAGLAEPQGPSPTARIIAGAAGAIGAIAAGSANPAGFIIGPIVAGAVFAKWVYDIYSATPGVLRCFMAYIVDLIIIMQMIFVISEARPDGIVKPEEVEDVLNRFKANQCDDVHQDIRRFIRETGVLKAVTSKDIIFEKIVNLIDHHRLRADDNTRVEMLA</sequence>
<keyword evidence="2" id="KW-1133">Transmembrane helix</keyword>
<dbReference type="EMBL" id="KN831778">
    <property type="protein sequence ID" value="KIM42371.1"/>
    <property type="molecule type" value="Genomic_DNA"/>
</dbReference>
<evidence type="ECO:0000313" key="4">
    <source>
        <dbReference type="Proteomes" id="UP000053424"/>
    </source>
</evidence>
<dbReference type="AlphaFoldDB" id="A0A0C3CFH2"/>
<dbReference type="OrthoDB" id="391988at2759"/>
<evidence type="ECO:0000313" key="3">
    <source>
        <dbReference type="EMBL" id="KIM42371.1"/>
    </source>
</evidence>
<keyword evidence="2" id="KW-0472">Membrane</keyword>
<feature type="transmembrane region" description="Helical" evidence="2">
    <location>
        <begin position="430"/>
        <end position="447"/>
    </location>
</feature>
<evidence type="ECO:0008006" key="5">
    <source>
        <dbReference type="Google" id="ProtNLM"/>
    </source>
</evidence>
<organism evidence="3 4">
    <name type="scientific">Hebeloma cylindrosporum</name>
    <dbReference type="NCBI Taxonomy" id="76867"/>
    <lineage>
        <taxon>Eukaryota</taxon>
        <taxon>Fungi</taxon>
        <taxon>Dikarya</taxon>
        <taxon>Basidiomycota</taxon>
        <taxon>Agaricomycotina</taxon>
        <taxon>Agaricomycetes</taxon>
        <taxon>Agaricomycetidae</taxon>
        <taxon>Agaricales</taxon>
        <taxon>Agaricineae</taxon>
        <taxon>Hymenogastraceae</taxon>
        <taxon>Hebeloma</taxon>
    </lineage>
</organism>
<gene>
    <name evidence="3" type="ORF">M413DRAFT_132734</name>
</gene>
<protein>
    <recommendedName>
        <fullName evidence="5">G domain-containing protein</fullName>
    </recommendedName>
</protein>
<dbReference type="Gene3D" id="3.40.50.300">
    <property type="entry name" value="P-loop containing nucleotide triphosphate hydrolases"/>
    <property type="match status" value="1"/>
</dbReference>
<proteinExistence type="predicted"/>
<dbReference type="SUPFAM" id="SSF52540">
    <property type="entry name" value="P-loop containing nucleoside triphosphate hydrolases"/>
    <property type="match status" value="1"/>
</dbReference>
<keyword evidence="4" id="KW-1185">Reference proteome</keyword>
<dbReference type="InterPro" id="IPR027417">
    <property type="entry name" value="P-loop_NTPase"/>
</dbReference>
<dbReference type="CDD" id="cd00882">
    <property type="entry name" value="Ras_like_GTPase"/>
    <property type="match status" value="1"/>
</dbReference>
<feature type="region of interest" description="Disordered" evidence="1">
    <location>
        <begin position="1"/>
        <end position="20"/>
    </location>
</feature>
<reference evidence="4" key="2">
    <citation type="submission" date="2015-01" db="EMBL/GenBank/DDBJ databases">
        <title>Evolutionary Origins and Diversification of the Mycorrhizal Mutualists.</title>
        <authorList>
            <consortium name="DOE Joint Genome Institute"/>
            <consortium name="Mycorrhizal Genomics Consortium"/>
            <person name="Kohler A."/>
            <person name="Kuo A."/>
            <person name="Nagy L.G."/>
            <person name="Floudas D."/>
            <person name="Copeland A."/>
            <person name="Barry K.W."/>
            <person name="Cichocki N."/>
            <person name="Veneault-Fourrey C."/>
            <person name="LaButti K."/>
            <person name="Lindquist E.A."/>
            <person name="Lipzen A."/>
            <person name="Lundell T."/>
            <person name="Morin E."/>
            <person name="Murat C."/>
            <person name="Riley R."/>
            <person name="Ohm R."/>
            <person name="Sun H."/>
            <person name="Tunlid A."/>
            <person name="Henrissat B."/>
            <person name="Grigoriev I.V."/>
            <person name="Hibbett D.S."/>
            <person name="Martin F."/>
        </authorList>
    </citation>
    <scope>NUCLEOTIDE SEQUENCE [LARGE SCALE GENOMIC DNA]</scope>
    <source>
        <strain evidence="4">h7</strain>
    </source>
</reference>
<dbReference type="STRING" id="686832.A0A0C3CFH2"/>
<dbReference type="HOGENOM" id="CLU_023805_2_1_1"/>
<accession>A0A0C3CFH2</accession>